<proteinExistence type="predicted"/>
<feature type="region of interest" description="Disordered" evidence="1">
    <location>
        <begin position="182"/>
        <end position="414"/>
    </location>
</feature>
<evidence type="ECO:0000313" key="3">
    <source>
        <dbReference type="EMBL" id="QDT36712.1"/>
    </source>
</evidence>
<feature type="compositionally biased region" description="Basic and acidic residues" evidence="1">
    <location>
        <begin position="324"/>
        <end position="336"/>
    </location>
</feature>
<feature type="compositionally biased region" description="Basic and acidic residues" evidence="1">
    <location>
        <begin position="297"/>
        <end position="308"/>
    </location>
</feature>
<dbReference type="SUPFAM" id="SSF48239">
    <property type="entry name" value="Terpenoid cyclases/Protein prenyltransferases"/>
    <property type="match status" value="1"/>
</dbReference>
<dbReference type="OrthoDB" id="238862at2"/>
<keyword evidence="2" id="KW-0472">Membrane</keyword>
<dbReference type="Gene3D" id="1.50.10.20">
    <property type="match status" value="2"/>
</dbReference>
<keyword evidence="2" id="KW-0812">Transmembrane</keyword>
<keyword evidence="4" id="KW-1185">Reference proteome</keyword>
<dbReference type="KEGG" id="svp:Pan189_10750"/>
<evidence type="ECO:0000256" key="2">
    <source>
        <dbReference type="SAM" id="Phobius"/>
    </source>
</evidence>
<sequence length="751" mass="82542">MPIIYGQFNYGQFDWSQLAESFPAGPTVWLGIVATAGLCSVVGVAVFVSLLLTRWGDRHVSGKALFISIAAHAALGLGFFATAPLVTRPQAAEIPKQQVTVGVSISNDDETTERSVDRDRPVWERPPEVEPLPASERPQIDRELAMIDQPELEVSPDERLEADPVADVPSELIDEPIDPSIAAAAEENLTLDRPELPEADVSQEQIRDEESAAPGLTVRRDTNRSEQQQPIDSAEPVTRSAPEAATPLSPDPPTELGGVDEIPDDSTPEPLPTESIPSDRIARGPAPSADLPDPDDRDTPAPRIKDAPARPSFLGRRPASRSPSNDRQESLPRIERSVPGTPRSPSRLVNPQTEPRGDVEIARIAPSDIEPLPGLIKGRDASELERPELPESYRLRNPEKRGEIAKSRGGSEESEKAVDRALKWFSAEQNQQGYWDADRYGAGRIGVDENGIDRRNAGKTADSGLTALIVLAYLGAGYTHEEGDYAETVSRAMDWLIKNQGRDGYLGANAQNYEMMYCHGMATFALAEAYGMQIDRSKNPKLRRAVERAVQFIVGRQHTDGGWRYDTGQAGDMSMFGWQLMALKSAAIAGVTIPDSTRRGMVKFLRDRSLGKNNGLAGYLATMPPTAAMTAEALFAKQMLGLRRDNPAAIEAIGYLKARSPKRSELDLYYWYYGTLAMYHFGGQPWDDWNDRVREVLIADQVTDGPNAGTWDPTGPYGRFGGRLYSTVMSTLILEVYYRFLPIYQTRGEDG</sequence>
<protein>
    <recommendedName>
        <fullName evidence="5">Prenyltransferase and squalene oxidase repeat protein</fullName>
    </recommendedName>
</protein>
<dbReference type="CDD" id="cd00688">
    <property type="entry name" value="ISOPREN_C2_like"/>
    <property type="match status" value="1"/>
</dbReference>
<feature type="compositionally biased region" description="Polar residues" evidence="1">
    <location>
        <begin position="343"/>
        <end position="353"/>
    </location>
</feature>
<evidence type="ECO:0000256" key="1">
    <source>
        <dbReference type="SAM" id="MobiDB-lite"/>
    </source>
</evidence>
<evidence type="ECO:0000313" key="4">
    <source>
        <dbReference type="Proteomes" id="UP000317318"/>
    </source>
</evidence>
<dbReference type="EMBL" id="CP036268">
    <property type="protein sequence ID" value="QDT36712.1"/>
    <property type="molecule type" value="Genomic_DNA"/>
</dbReference>
<reference evidence="3 4" key="1">
    <citation type="submission" date="2019-02" db="EMBL/GenBank/DDBJ databases">
        <title>Deep-cultivation of Planctomycetes and their phenomic and genomic characterization uncovers novel biology.</title>
        <authorList>
            <person name="Wiegand S."/>
            <person name="Jogler M."/>
            <person name="Boedeker C."/>
            <person name="Pinto D."/>
            <person name="Vollmers J."/>
            <person name="Rivas-Marin E."/>
            <person name="Kohn T."/>
            <person name="Peeters S.H."/>
            <person name="Heuer A."/>
            <person name="Rast P."/>
            <person name="Oberbeckmann S."/>
            <person name="Bunk B."/>
            <person name="Jeske O."/>
            <person name="Meyerdierks A."/>
            <person name="Storesund J.E."/>
            <person name="Kallscheuer N."/>
            <person name="Luecker S."/>
            <person name="Lage O.M."/>
            <person name="Pohl T."/>
            <person name="Merkel B.J."/>
            <person name="Hornburger P."/>
            <person name="Mueller R.-W."/>
            <person name="Bruemmer F."/>
            <person name="Labrenz M."/>
            <person name="Spormann A.M."/>
            <person name="Op den Camp H."/>
            <person name="Overmann J."/>
            <person name="Amann R."/>
            <person name="Jetten M.S.M."/>
            <person name="Mascher T."/>
            <person name="Medema M.H."/>
            <person name="Devos D.P."/>
            <person name="Kaster A.-K."/>
            <person name="Ovreas L."/>
            <person name="Rohde M."/>
            <person name="Galperin M.Y."/>
            <person name="Jogler C."/>
        </authorList>
    </citation>
    <scope>NUCLEOTIDE SEQUENCE [LARGE SCALE GENOMIC DNA]</scope>
    <source>
        <strain evidence="3 4">Pan189</strain>
    </source>
</reference>
<dbReference type="AlphaFoldDB" id="A0A517QYJ5"/>
<evidence type="ECO:0008006" key="5">
    <source>
        <dbReference type="Google" id="ProtNLM"/>
    </source>
</evidence>
<organism evidence="3 4">
    <name type="scientific">Stratiformator vulcanicus</name>
    <dbReference type="NCBI Taxonomy" id="2527980"/>
    <lineage>
        <taxon>Bacteria</taxon>
        <taxon>Pseudomonadati</taxon>
        <taxon>Planctomycetota</taxon>
        <taxon>Planctomycetia</taxon>
        <taxon>Planctomycetales</taxon>
        <taxon>Planctomycetaceae</taxon>
        <taxon>Stratiformator</taxon>
    </lineage>
</organism>
<dbReference type="InterPro" id="IPR008930">
    <property type="entry name" value="Terpenoid_cyclase/PrenylTrfase"/>
</dbReference>
<feature type="compositionally biased region" description="Basic and acidic residues" evidence="1">
    <location>
        <begin position="112"/>
        <end position="128"/>
    </location>
</feature>
<feature type="compositionally biased region" description="Basic and acidic residues" evidence="1">
    <location>
        <begin position="377"/>
        <end position="414"/>
    </location>
</feature>
<feature type="transmembrane region" description="Helical" evidence="2">
    <location>
        <begin position="64"/>
        <end position="86"/>
    </location>
</feature>
<dbReference type="RefSeq" id="WP_145362895.1">
    <property type="nucleotide sequence ID" value="NZ_CP036268.1"/>
</dbReference>
<feature type="region of interest" description="Disordered" evidence="1">
    <location>
        <begin position="103"/>
        <end position="141"/>
    </location>
</feature>
<dbReference type="Proteomes" id="UP000317318">
    <property type="component" value="Chromosome"/>
</dbReference>
<gene>
    <name evidence="3" type="ORF">Pan189_10750</name>
</gene>
<name>A0A517QYJ5_9PLAN</name>
<keyword evidence="2" id="KW-1133">Transmembrane helix</keyword>
<accession>A0A517QYJ5</accession>
<feature type="transmembrane region" description="Helical" evidence="2">
    <location>
        <begin position="28"/>
        <end position="52"/>
    </location>
</feature>